<gene>
    <name evidence="3" type="ORF">AgaP_AGAP008859</name>
</gene>
<feature type="non-terminal residue" evidence="3">
    <location>
        <position position="1789"/>
    </location>
</feature>
<feature type="region of interest" description="Disordered" evidence="2">
    <location>
        <begin position="432"/>
        <end position="454"/>
    </location>
</feature>
<dbReference type="PANTHER" id="PTHR10614:SF13">
    <property type="entry name" value="INSULIN RECEPTOR SUBSTRATE 1"/>
    <property type="match status" value="1"/>
</dbReference>
<feature type="compositionally biased region" description="Low complexity" evidence="2">
    <location>
        <begin position="576"/>
        <end position="585"/>
    </location>
</feature>
<evidence type="ECO:0000313" key="3">
    <source>
        <dbReference type="EMBL" id="EDO63369.1"/>
    </source>
</evidence>
<feature type="region of interest" description="Disordered" evidence="2">
    <location>
        <begin position="1318"/>
        <end position="1388"/>
    </location>
</feature>
<reference evidence="3" key="1">
    <citation type="journal article" date="2002" name="Science">
        <title>The genome sequence of the malaria mosquito Anopheles gambiae.</title>
        <authorList>
            <person name="Holt R.A."/>
            <person name="Subramanian G.M."/>
            <person name="Halpern A."/>
            <person name="Sutton G.G."/>
            <person name="Charlab R."/>
            <person name="Nusskern D.R."/>
            <person name="Wincker P."/>
            <person name="Clark A.G."/>
            <person name="Ribeiro J.M."/>
            <person name="Wides R."/>
            <person name="Salzberg S.L."/>
            <person name="Loftus B."/>
            <person name="Yandell M."/>
            <person name="Majoros W.H."/>
            <person name="Rusch D.B."/>
            <person name="Lai Z."/>
            <person name="Kraft C.L."/>
            <person name="Abril J.F."/>
            <person name="Anthouard V."/>
            <person name="Arensburger P."/>
            <person name="Atkinson P.W."/>
            <person name="Baden H."/>
            <person name="de Berardinis V."/>
            <person name="Baldwin D."/>
            <person name="Benes V."/>
            <person name="Biedler J."/>
            <person name="Blass C."/>
            <person name="Bolanos R."/>
            <person name="Boscus D."/>
            <person name="Barnstead M."/>
            <person name="Cai S."/>
            <person name="Center A."/>
            <person name="Chaturverdi K."/>
            <person name="Christophides G.K."/>
            <person name="Chrystal M.A."/>
            <person name="Clamp M."/>
            <person name="Cravchik A."/>
            <person name="Curwen V."/>
            <person name="Dana A."/>
            <person name="Delcher A."/>
            <person name="Dew I."/>
            <person name="Evans C.A."/>
            <person name="Flanigan M."/>
            <person name="Grundschober-Freimoser A."/>
            <person name="Friedli L."/>
            <person name="Gu Z."/>
            <person name="Guan P."/>
            <person name="Guigo R."/>
            <person name="Hillenmeyer M.E."/>
            <person name="Hladun S.L."/>
            <person name="Hogan J.R."/>
            <person name="Hong Y.S."/>
            <person name="Hoover J."/>
            <person name="Jaillon O."/>
            <person name="Ke Z."/>
            <person name="Kodira C."/>
            <person name="Kokoza E."/>
            <person name="Koutsos A."/>
            <person name="Letunic I."/>
            <person name="Levitsky A."/>
            <person name="Liang Y."/>
            <person name="Lin J.J."/>
            <person name="Lobo N.F."/>
            <person name="Lopez J.R."/>
            <person name="Malek J.A."/>
            <person name="McIntosh T.C."/>
            <person name="Meister S."/>
            <person name="Miller J."/>
            <person name="Mobarry C."/>
            <person name="Mongin E."/>
            <person name="Murphy S.D."/>
            <person name="O'Brochta D.A."/>
            <person name="Pfannkoch C."/>
            <person name="Qi R."/>
            <person name="Regier M.A."/>
            <person name="Remington K."/>
            <person name="Shao H."/>
            <person name="Sharakhova M.V."/>
            <person name="Sitter C.D."/>
            <person name="Shetty J."/>
            <person name="Smith T.J."/>
            <person name="Strong R."/>
            <person name="Sun J."/>
            <person name="Thomasova D."/>
            <person name="Ton L.Q."/>
            <person name="Topalis P."/>
            <person name="Tu Z."/>
            <person name="Unger M.F."/>
            <person name="Walenz B."/>
            <person name="Wang A."/>
            <person name="Wang J."/>
            <person name="Wang M."/>
            <person name="Wang X."/>
            <person name="Woodford K.J."/>
            <person name="Wortman J.R."/>
            <person name="Wu M."/>
            <person name="Yao A."/>
            <person name="Zdobnov E.M."/>
            <person name="Zhang H."/>
            <person name="Zhao Q."/>
            <person name="Zhao S."/>
            <person name="Zhu S.C."/>
            <person name="Zhimulev I."/>
            <person name="Coluzzi M."/>
            <person name="della Torre A."/>
            <person name="Roth C.W."/>
            <person name="Louis C."/>
            <person name="Kalush F."/>
            <person name="Mural R.J."/>
            <person name="Myers E.W."/>
            <person name="Adams M.D."/>
            <person name="Smith H.O."/>
            <person name="Broder S."/>
            <person name="Gardner M.J."/>
            <person name="Fraser C.M."/>
            <person name="Birney E."/>
            <person name="Bork P."/>
            <person name="Brey P.T."/>
            <person name="Venter J.C."/>
            <person name="Weissenbach J."/>
            <person name="Kafatos F.C."/>
            <person name="Collins F.H."/>
            <person name="Hoffman S.L."/>
        </authorList>
    </citation>
    <scope>NUCLEOTIDE SEQUENCE [LARGE SCALE GENOMIC DNA]</scope>
    <source>
        <strain evidence="3">PEST</strain>
    </source>
</reference>
<reference evidence="3" key="2">
    <citation type="submission" date="2002-03" db="EMBL/GenBank/DDBJ databases">
        <authorList>
            <consortium name="The Anopheles Genome Sequencing Consortium"/>
        </authorList>
    </citation>
    <scope>NUCLEOTIDE SEQUENCE</scope>
    <source>
        <strain evidence="3">PEST</strain>
    </source>
</reference>
<comment type="caution">
    <text evidence="3">The sequence shown here is derived from an EMBL/GenBank/DDBJ whole genome shotgun (WGS) entry which is preliminary data.</text>
</comment>
<feature type="compositionally biased region" description="Low complexity" evidence="2">
    <location>
        <begin position="511"/>
        <end position="531"/>
    </location>
</feature>
<feature type="compositionally biased region" description="Gly residues" evidence="2">
    <location>
        <begin position="945"/>
        <end position="954"/>
    </location>
</feature>
<reference evidence="3" key="4">
    <citation type="journal article" date="2007" name="Genome Biol.">
        <title>Update of the Anopheles gambiae PEST genome assembly.</title>
        <authorList>
            <person name="Sharakhova M.V."/>
            <person name="Hammond M.P."/>
            <person name="Lobo N.F."/>
            <person name="Krzywinski J."/>
            <person name="Unger M.F."/>
            <person name="Hillenmeyer M.E."/>
            <person name="Bruggner R.V."/>
            <person name="Birney E."/>
            <person name="Collins F.H."/>
        </authorList>
    </citation>
    <scope>NUCLEOTIDE SEQUENCE</scope>
    <source>
        <strain evidence="3">PEST</strain>
    </source>
</reference>
<feature type="compositionally biased region" description="Low complexity" evidence="2">
    <location>
        <begin position="1130"/>
        <end position="1141"/>
    </location>
</feature>
<dbReference type="PhylomeDB" id="A7UV97"/>
<dbReference type="STRING" id="7165.A7UV97"/>
<feature type="compositionally biased region" description="Low complexity" evidence="2">
    <location>
        <begin position="55"/>
        <end position="75"/>
    </location>
</feature>
<feature type="region of interest" description="Disordered" evidence="2">
    <location>
        <begin position="570"/>
        <end position="625"/>
    </location>
</feature>
<organism evidence="3">
    <name type="scientific">Anopheles gambiae</name>
    <name type="common">African malaria mosquito</name>
    <dbReference type="NCBI Taxonomy" id="7165"/>
    <lineage>
        <taxon>Eukaryota</taxon>
        <taxon>Metazoa</taxon>
        <taxon>Ecdysozoa</taxon>
        <taxon>Arthropoda</taxon>
        <taxon>Hexapoda</taxon>
        <taxon>Insecta</taxon>
        <taxon>Pterygota</taxon>
        <taxon>Neoptera</taxon>
        <taxon>Endopterygota</taxon>
        <taxon>Diptera</taxon>
        <taxon>Nematocera</taxon>
        <taxon>Culicoidea</taxon>
        <taxon>Culicidae</taxon>
        <taxon>Anophelinae</taxon>
        <taxon>Anopheles</taxon>
    </lineage>
</organism>
<sequence>MMLPPSPSASMSKFHHYASTRQGGKEVPGSGANGDSGPLATASGGSGASGGSSSGGSFSNFSTSSRSSSRCSSTVSIQTVATVPLMGPPPPPPPPLPPLEQPALCGVRRRHTRSLSHHSANAIYLTGAKPLRRLRSTLRRHSVSVTSASATAGVVFHQRALSLPSAPMLGHSPHSNTHHLGALHAHAGGSGSSVRSSSQCSVVAAVAAGTQGGLLPSATGGSQHIVTLSTSLSSSSASCAGPGTIQPVHHRTRSLPLTEESAIRLTAEHYRQGGGGWWQPHHHAPSSLSHYNHLQQPHCSSAAGASNHRKSSSAYLPAPPPTFSSIGCSSAQCPMHAGGPNGGGGWSPPVSDVLCTSPPHRHQYELSPEGPQPFASLVPSRSSMESIIEDQRYLPMDLKKPAGEETPEPPLPPALPAGSQLTLISRLLRSSNLQQHASTSSSGSGSGSASSPGTTLSAGKIGLLGLKMAMMAEGRGSASSNGGCCSCSSPSQSQCSSGSNCLQAISSNSTTNTTTITTTTSSSHKSTNGSSPAALRRLSAGRTASGTISRSMYFVSHHMILHLASNRPHSVHISHSHSPPVNSSPLSPPPPATYSTGSDGSSLSIDESTDSFITGSLTPDEGQGYPKVINQLNSGCSIPEENSEEFIKDYGHIDLSAAGCGISQHDDFAVPAARRGGSPAPPSTVGSVEGSAYMEMCSPSGSSPGDPSGSCYMAMSPVADFSRGLCSSSSAHSRASSLAEDIVDGYVPMSMPRTAAAAPAAPPTEEYMLMDPTLNGGGTSSRLSNATAASNNAGSSIIGGGGMSSAASSCSITSGTPSADLRLSLEKVPAYIGQSDEHEVNDRPFRTYSVGSRPELIKRKLRVEMLSSGESSVGGSSAGGSASSRQRAFSVGSRAKVPRCSDVYKGYSAAPVIVNNNSSSSTSSISHAGSYGASIGDTLPMDELAGGGSAGGSSMGRKSGSGSLLPDGAGGGKPPSHGGSHGRMSDLMEIDYSSPRQQPARPSTRSSEPSGMEDYLDMSGNNNEEEQRARGQGAASSGYVEMRPGRLNSQSEENDYLNMTPGGGGRDEPDCCPVAASIATSSPIQIQHHAKQPADGADSAHSSSSNNNNNNNYLEMYPRAAVAQKEQKRTASATSTTNTATKVPSEDYLNMAPLMISSLGEASGSEEEKMHGPDEEPLLESSSAPPDGYMEMSWNHHGPVTAAGPVSSSASSSATSSARTVPTNGGDDYMNMSCGSGSQSEDASRTYSAPITIQPGAGKCRLDLSGESKVEAGANIPNYLPLGQHPDARKSVHHPHHQSAMIVALQQHLPLAAQAPIQTTTGQQSGSIGFSPSKPAETTPERARCDSRDSGIVTPSGSQPTIFPFSPASPTKPFAPAQDEPMGGESLDDLSQNYAELSLGRQQQQQLQQAQTELSPAIRKLSTGSNRGSGSFSKLQLVANQPDYVNYCPATPPISGDVAPPASNMPLNVLPSAQSRTRSSIDDDGAGDYALMNPASSRKLSTTSMGSMGGASLSPAGVVPPGSSAVGSITPPVLVARKSTLLLSSPQMGFKPIASSQDAELLLQSKAQMAPLQRSISTGTRPNSVNSELIGRPIGTPAGPTRPSSANSERLPVISATSSSASSTSTLCESKNQSPSASSTALAMVVGSSTTTSPPSVPGSRPDSVSSITDPHIVSRPPSVSSERELHYASLDLPPCSSSGKQTVAASPAAAPVTKMDVDEPLPGSNEARTSIDSSSPSPTTAAGLQQQQQPVRCAAFTYAQIDFVRSQAQSQQGQTGAGPAGASGQSTT</sequence>
<protein>
    <submittedName>
        <fullName evidence="3">AGAP008859-PA</fullName>
    </submittedName>
</protein>
<feature type="compositionally biased region" description="Polar residues" evidence="2">
    <location>
        <begin position="1627"/>
        <end position="1641"/>
    </location>
</feature>
<keyword evidence="1" id="KW-0677">Repeat</keyword>
<reference evidence="3" key="5">
    <citation type="submission" date="2011-05" db="EMBL/GenBank/DDBJ databases">
        <authorList>
            <consortium name="VectorBase"/>
        </authorList>
    </citation>
    <scope>NUCLEOTIDE SEQUENCE</scope>
    <source>
        <strain evidence="3">PEST</strain>
    </source>
</reference>
<proteinExistence type="predicted"/>
<dbReference type="EMBL" id="AAAB01008984">
    <property type="protein sequence ID" value="EDO63369.1"/>
    <property type="molecule type" value="Genomic_DNA"/>
</dbReference>
<dbReference type="VEuPathDB" id="VectorBase:AGAP008859"/>
<feature type="compositionally biased region" description="Low complexity" evidence="2">
    <location>
        <begin position="1615"/>
        <end position="1626"/>
    </location>
</feature>
<feature type="compositionally biased region" description="Gly residues" evidence="2">
    <location>
        <begin position="44"/>
        <end position="54"/>
    </location>
</feature>
<feature type="region of interest" description="Disordered" evidence="2">
    <location>
        <begin position="1570"/>
        <end position="1750"/>
    </location>
</feature>
<feature type="region of interest" description="Disordered" evidence="2">
    <location>
        <begin position="942"/>
        <end position="1146"/>
    </location>
</feature>
<accession>A7UV97</accession>
<feature type="compositionally biased region" description="Low complexity" evidence="2">
    <location>
        <begin position="437"/>
        <end position="454"/>
    </location>
</feature>
<feature type="compositionally biased region" description="Basic and acidic residues" evidence="2">
    <location>
        <begin position="1339"/>
        <end position="1349"/>
    </location>
</feature>
<feature type="region of interest" description="Disordered" evidence="2">
    <location>
        <begin position="1473"/>
        <end position="1492"/>
    </location>
</feature>
<evidence type="ECO:0000256" key="2">
    <source>
        <dbReference type="SAM" id="MobiDB-lite"/>
    </source>
</evidence>
<dbReference type="GO" id="GO:0005158">
    <property type="term" value="F:insulin receptor binding"/>
    <property type="evidence" value="ECO:0007669"/>
    <property type="project" value="InterPro"/>
</dbReference>
<feature type="region of interest" description="Disordered" evidence="2">
    <location>
        <begin position="869"/>
        <end position="892"/>
    </location>
</feature>
<feature type="compositionally biased region" description="Polar residues" evidence="2">
    <location>
        <begin position="593"/>
        <end position="617"/>
    </location>
</feature>
<feature type="compositionally biased region" description="Polar residues" evidence="2">
    <location>
        <begin position="994"/>
        <end position="1009"/>
    </location>
</feature>
<feature type="region of interest" description="Disordered" evidence="2">
    <location>
        <begin position="298"/>
        <end position="318"/>
    </location>
</feature>
<dbReference type="PANTHER" id="PTHR10614">
    <property type="entry name" value="INSULIN RECEPTOR SUBSTRATE"/>
    <property type="match status" value="1"/>
</dbReference>
<dbReference type="eggNOG" id="ENOG502QUNU">
    <property type="taxonomic scope" value="Eukaryota"/>
</dbReference>
<feature type="compositionally biased region" description="Polar residues" evidence="2">
    <location>
        <begin position="1319"/>
        <end position="1330"/>
    </location>
</feature>
<feature type="compositionally biased region" description="Low complexity" evidence="2">
    <location>
        <begin position="1102"/>
        <end position="1112"/>
    </location>
</feature>
<feature type="compositionally biased region" description="Low complexity" evidence="2">
    <location>
        <begin position="1703"/>
        <end position="1714"/>
    </location>
</feature>
<feature type="region of interest" description="Disordered" evidence="2">
    <location>
        <begin position="1767"/>
        <end position="1789"/>
    </location>
</feature>
<dbReference type="VEuPathDB" id="VectorBase:AGAMI1_013632"/>
<evidence type="ECO:0000256" key="1">
    <source>
        <dbReference type="ARBA" id="ARBA00022737"/>
    </source>
</evidence>
<feature type="compositionally biased region" description="Low complexity" evidence="2">
    <location>
        <begin position="1734"/>
        <end position="1743"/>
    </location>
</feature>
<feature type="compositionally biased region" description="Low complexity" evidence="2">
    <location>
        <begin position="1199"/>
        <end position="1223"/>
    </location>
</feature>
<feature type="compositionally biased region" description="Polar residues" evidence="2">
    <location>
        <begin position="1574"/>
        <end position="1587"/>
    </location>
</feature>
<feature type="region of interest" description="Disordered" evidence="2">
    <location>
        <begin position="511"/>
        <end position="534"/>
    </location>
</feature>
<dbReference type="InterPro" id="IPR039011">
    <property type="entry name" value="IRS"/>
</dbReference>
<dbReference type="GO" id="GO:0008286">
    <property type="term" value="P:insulin receptor signaling pathway"/>
    <property type="evidence" value="ECO:0007669"/>
    <property type="project" value="InterPro"/>
</dbReference>
<name>A7UV97_ANOGA</name>
<feature type="region of interest" description="Disordered" evidence="2">
    <location>
        <begin position="1161"/>
        <end position="1228"/>
    </location>
</feature>
<reference evidence="3" key="3">
    <citation type="journal article" date="2004" name="Trends Parasitol.">
        <title>The Anopheles gambiae genome: an update.</title>
        <authorList>
            <person name="Mongin E."/>
            <person name="Louis C."/>
            <person name="Holt R.A."/>
            <person name="Birney E."/>
            <person name="Collins F.H."/>
        </authorList>
    </citation>
    <scope>NUCLEOTIDE SEQUENCE</scope>
    <source>
        <strain evidence="3">PEST</strain>
    </source>
</reference>
<feature type="compositionally biased region" description="Low complexity" evidence="2">
    <location>
        <begin position="869"/>
        <end position="884"/>
    </location>
</feature>
<feature type="region of interest" description="Disordered" evidence="2">
    <location>
        <begin position="1"/>
        <end position="75"/>
    </location>
</feature>
<feature type="compositionally biased region" description="Low complexity" evidence="2">
    <location>
        <begin position="1645"/>
        <end position="1660"/>
    </location>
</feature>
<feature type="region of interest" description="Disordered" evidence="2">
    <location>
        <begin position="339"/>
        <end position="382"/>
    </location>
</feature>